<evidence type="ECO:0000313" key="3">
    <source>
        <dbReference type="Proteomes" id="UP000780801"/>
    </source>
</evidence>
<keyword evidence="3" id="KW-1185">Reference proteome</keyword>
<name>A0A9P6FL35_9FUNG</name>
<evidence type="ECO:0000256" key="1">
    <source>
        <dbReference type="SAM" id="MobiDB-lite"/>
    </source>
</evidence>
<dbReference type="EMBL" id="JAABOA010005116">
    <property type="protein sequence ID" value="KAF9577229.1"/>
    <property type="molecule type" value="Genomic_DNA"/>
</dbReference>
<accession>A0A9P6FL35</accession>
<feature type="compositionally biased region" description="Polar residues" evidence="1">
    <location>
        <begin position="57"/>
        <end position="76"/>
    </location>
</feature>
<evidence type="ECO:0000313" key="2">
    <source>
        <dbReference type="EMBL" id="KAF9577229.1"/>
    </source>
</evidence>
<sequence length="91" mass="10518">MTLDRPPSVRPLPHLWEKVKAPETLSIKTRTRTIEHEPADVLQKYIWKPWVPRPESQEPTASNSRVMPNPKKSNPSPEEPVSVNKMTKQEL</sequence>
<comment type="caution">
    <text evidence="2">The sequence shown here is derived from an EMBL/GenBank/DDBJ whole genome shotgun (WGS) entry which is preliminary data.</text>
</comment>
<reference evidence="2" key="1">
    <citation type="journal article" date="2020" name="Fungal Divers.">
        <title>Resolving the Mortierellaceae phylogeny through synthesis of multi-gene phylogenetics and phylogenomics.</title>
        <authorList>
            <person name="Vandepol N."/>
            <person name="Liber J."/>
            <person name="Desiro A."/>
            <person name="Na H."/>
            <person name="Kennedy M."/>
            <person name="Barry K."/>
            <person name="Grigoriev I.V."/>
            <person name="Miller A.N."/>
            <person name="O'Donnell K."/>
            <person name="Stajich J.E."/>
            <person name="Bonito G."/>
        </authorList>
    </citation>
    <scope>NUCLEOTIDE SEQUENCE</scope>
    <source>
        <strain evidence="2">KOD1015</strain>
    </source>
</reference>
<dbReference type="AlphaFoldDB" id="A0A9P6FL35"/>
<gene>
    <name evidence="2" type="ORF">BGW38_007705</name>
</gene>
<feature type="region of interest" description="Disordered" evidence="1">
    <location>
        <begin position="49"/>
        <end position="91"/>
    </location>
</feature>
<feature type="non-terminal residue" evidence="2">
    <location>
        <position position="91"/>
    </location>
</feature>
<organism evidence="2 3">
    <name type="scientific">Lunasporangiospora selenospora</name>
    <dbReference type="NCBI Taxonomy" id="979761"/>
    <lineage>
        <taxon>Eukaryota</taxon>
        <taxon>Fungi</taxon>
        <taxon>Fungi incertae sedis</taxon>
        <taxon>Mucoromycota</taxon>
        <taxon>Mortierellomycotina</taxon>
        <taxon>Mortierellomycetes</taxon>
        <taxon>Mortierellales</taxon>
        <taxon>Mortierellaceae</taxon>
        <taxon>Lunasporangiospora</taxon>
    </lineage>
</organism>
<dbReference type="Proteomes" id="UP000780801">
    <property type="component" value="Unassembled WGS sequence"/>
</dbReference>
<protein>
    <submittedName>
        <fullName evidence="2">Uncharacterized protein</fullName>
    </submittedName>
</protein>
<proteinExistence type="predicted"/>